<evidence type="ECO:0000313" key="5">
    <source>
        <dbReference type="EMBL" id="EBZ0400252.1"/>
    </source>
</evidence>
<evidence type="ECO:0000313" key="10">
    <source>
        <dbReference type="EMBL" id="ECS2828474.1"/>
    </source>
</evidence>
<dbReference type="EMBL" id="AAKQAO010000021">
    <property type="protein sequence ID" value="ECU4736908.1"/>
    <property type="molecule type" value="Genomic_DNA"/>
</dbReference>
<comment type="caution">
    <text evidence="3">The sequence shown here is derived from an EMBL/GenBank/DDBJ whole genome shotgun (WGS) entry which is preliminary data.</text>
</comment>
<evidence type="ECO:0000313" key="21">
    <source>
        <dbReference type="EMBL" id="HAE8375365.1"/>
    </source>
</evidence>
<evidence type="ECO:0000313" key="15">
    <source>
        <dbReference type="EMBL" id="ECU4736908.1"/>
    </source>
</evidence>
<reference evidence="16" key="3">
    <citation type="submission" date="2018-07" db="EMBL/GenBank/DDBJ databases">
        <authorList>
            <consortium name="Veterinary Laboratory Investigation and Response Network"/>
        </authorList>
    </citation>
    <scope>NUCLEOTIDE SEQUENCE</scope>
    <source>
        <strain evidence="16">V-CLASP-D-45</strain>
    </source>
</reference>
<dbReference type="EMBL" id="AAKMPV010000045">
    <property type="protein sequence ID" value="ECT3926290.1"/>
    <property type="molecule type" value="Genomic_DNA"/>
</dbReference>
<dbReference type="EMBL" id="AAKRBH010000013">
    <property type="protein sequence ID" value="ECU7857243.1"/>
    <property type="molecule type" value="Genomic_DNA"/>
</dbReference>
<dbReference type="EMBL" id="AAKSYA010000018">
    <property type="protein sequence ID" value="ECV0339619.1"/>
    <property type="molecule type" value="Genomic_DNA"/>
</dbReference>
<evidence type="ECO:0000313" key="22">
    <source>
        <dbReference type="EMBL" id="TRG44421.1"/>
    </source>
</evidence>
<evidence type="ECO:0000313" key="8">
    <source>
        <dbReference type="EMBL" id="ECB8974441.1"/>
    </source>
</evidence>
<reference evidence="19" key="8">
    <citation type="submission" date="2019-10" db="EMBL/GenBank/DDBJ databases">
        <authorList>
            <consortium name="NCBI Pathogen Detection Project"/>
        </authorList>
    </citation>
    <scope>NUCLEOTIDE SEQUENCE</scope>
    <source>
        <strain evidence="21">CDC B1487</strain>
        <strain evidence="20">M131</strain>
        <strain evidence="19">Salmonella enterica</strain>
    </source>
</reference>
<evidence type="ECO:0000313" key="7">
    <source>
        <dbReference type="EMBL" id="ECA9357541.1"/>
    </source>
</evidence>
<dbReference type="Proteomes" id="UP000319232">
    <property type="component" value="Unassembled WGS sequence"/>
</dbReference>
<evidence type="ECO:0000313" key="23">
    <source>
        <dbReference type="Proteomes" id="UP000319232"/>
    </source>
</evidence>
<evidence type="ECO:0000313" key="11">
    <source>
        <dbReference type="EMBL" id="ECS6137613.1"/>
    </source>
</evidence>
<gene>
    <name evidence="10" type="ORF">A2O73_20580</name>
    <name evidence="9" type="ORF">AZF31_11775</name>
    <name evidence="16" type="ORF">BEU90_22130</name>
    <name evidence="11" type="ORF">BUM38_22020</name>
    <name evidence="18" type="ORF">D3F51_19945</name>
    <name evidence="17" type="ORF">D3T63_13965</name>
    <name evidence="13" type="ORF">D4T67_20460</name>
    <name evidence="5" type="ORF">D6A11_14160</name>
    <name evidence="14" type="ORF">DNB52_02255</name>
    <name evidence="4" type="ORF">DSF50_20780</name>
    <name evidence="12" type="ORF">DUZ69_16745</name>
    <name evidence="6" type="ORF">EL818_18725</name>
    <name evidence="7" type="ORF">ET894_21330</name>
    <name evidence="15" type="ORF">EVA07_18285</name>
    <name evidence="8" type="ORF">FAC46_09140</name>
    <name evidence="1" type="ORF">FFW56_08265</name>
    <name evidence="22" type="ORF">FG704_020760</name>
    <name evidence="20" type="ORF">G4D51_003633</name>
    <name evidence="19" type="ORF">GB592_21945</name>
    <name evidence="21" type="ORF">GNC26_003990</name>
    <name evidence="3" type="ORF">OB37_22325</name>
    <name evidence="2" type="ORF">SQ33_21390</name>
</gene>
<dbReference type="EMBL" id="AAHUUN010000020">
    <property type="protein sequence ID" value="ECA5741176.1"/>
    <property type="molecule type" value="Genomic_DNA"/>
</dbReference>
<evidence type="ECO:0000313" key="6">
    <source>
        <dbReference type="EMBL" id="ECA5741176.1"/>
    </source>
</evidence>
<dbReference type="SUPFAM" id="SSF57783">
    <property type="entry name" value="Zinc beta-ribbon"/>
    <property type="match status" value="1"/>
</dbReference>
<dbReference type="EMBL" id="AAKJAJ010000006">
    <property type="protein sequence ID" value="ECS2638022.1"/>
    <property type="molecule type" value="Genomic_DNA"/>
</dbReference>
<dbReference type="EMBL" id="AAKSWZ010000040">
    <property type="protein sequence ID" value="ECV0506046.1"/>
    <property type="molecule type" value="Genomic_DNA"/>
</dbReference>
<dbReference type="EMBL" id="AAHPVZ010000046">
    <property type="protein sequence ID" value="EBZ0400252.1"/>
    <property type="molecule type" value="Genomic_DNA"/>
</dbReference>
<dbReference type="EMBL" id="AAHVYN010000016">
    <property type="protein sequence ID" value="ECA9357541.1"/>
    <property type="molecule type" value="Genomic_DNA"/>
</dbReference>
<dbReference type="EMBL" id="DAAGON010000012">
    <property type="protein sequence ID" value="HAB3943717.1"/>
    <property type="molecule type" value="Genomic_DNA"/>
</dbReference>
<dbReference type="EMBL" id="DAASBR010000026">
    <property type="protein sequence ID" value="HAE4850035.1"/>
    <property type="molecule type" value="Genomic_DNA"/>
</dbReference>
<evidence type="ECO:0000313" key="18">
    <source>
        <dbReference type="EMBL" id="ECV0506046.1"/>
    </source>
</evidence>
<dbReference type="EMBL" id="AAHFTY010000016">
    <property type="protein sequence ID" value="EBV6103208.1"/>
    <property type="molecule type" value="Genomic_DNA"/>
</dbReference>
<dbReference type="EMBL" id="VCUW02000017">
    <property type="protein sequence ID" value="TRG44421.1"/>
    <property type="molecule type" value="Genomic_DNA"/>
</dbReference>
<dbReference type="EMBL" id="DAATFV010000022">
    <property type="protein sequence ID" value="HAE8375365.1"/>
    <property type="molecule type" value="Genomic_DNA"/>
</dbReference>
<dbReference type="EMBL" id="AAHLLN010000019">
    <property type="protein sequence ID" value="EBX5017706.1"/>
    <property type="molecule type" value="Genomic_DNA"/>
</dbReference>
<evidence type="ECO:0000313" key="12">
    <source>
        <dbReference type="EMBL" id="ECT1478847.1"/>
    </source>
</evidence>
<protein>
    <submittedName>
        <fullName evidence="3">Uncharacterized protein</fullName>
    </submittedName>
</protein>
<dbReference type="EMBL" id="AAKJCB010000018">
    <property type="protein sequence ID" value="ECS2828474.1"/>
    <property type="molecule type" value="Genomic_DNA"/>
</dbReference>
<reference evidence="19" key="1">
    <citation type="journal article" date="2018" name="Genome Biol.">
        <title>SKESA: strategic k-mer extension for scrupulous assemblies.</title>
        <authorList>
            <person name="Souvorov A."/>
            <person name="Agarwala R."/>
            <person name="Lipman D.J."/>
        </authorList>
    </citation>
    <scope>NUCLEOTIDE SEQUENCE</scope>
    <source>
        <strain evidence="21">CDC B1487</strain>
        <strain evidence="20">M131</strain>
        <strain evidence="19">Salmonella enterica</strain>
    </source>
</reference>
<evidence type="ECO:0000313" key="3">
    <source>
        <dbReference type="EMBL" id="EBV6103208.1"/>
    </source>
</evidence>
<evidence type="ECO:0000313" key="1">
    <source>
        <dbReference type="EMBL" id="EBL4822691.1"/>
    </source>
</evidence>
<dbReference type="EMBL" id="AAHZBB010000005">
    <property type="protein sequence ID" value="ECB8974441.1"/>
    <property type="molecule type" value="Genomic_DNA"/>
</dbReference>
<dbReference type="EMBL" id="AAKKDH010000020">
    <property type="protein sequence ID" value="ECS6137613.1"/>
    <property type="molecule type" value="Genomic_DNA"/>
</dbReference>
<sequence length="91" mass="10364">MNINPEKYERNITLLCPVCGNSEFEHSEGIDMVKCIGCGRVTDKDELIQENGVAIESQLDEIKNEINKDLHKELNKMLKDAFNGSKNIRLK</sequence>
<dbReference type="AlphaFoldDB" id="A0A2T8LWB1"/>
<dbReference type="EMBL" id="AAFZFQ010000005">
    <property type="protein sequence ID" value="EBL4822691.1"/>
    <property type="molecule type" value="Genomic_DNA"/>
</dbReference>
<evidence type="ECO:0000313" key="20">
    <source>
        <dbReference type="EMBL" id="HAE4850035.1"/>
    </source>
</evidence>
<evidence type="ECO:0000313" key="14">
    <source>
        <dbReference type="EMBL" id="ECU1185679.1"/>
    </source>
</evidence>
<evidence type="ECO:0000313" key="17">
    <source>
        <dbReference type="EMBL" id="ECV0339619.1"/>
    </source>
</evidence>
<reference evidence="3" key="2">
    <citation type="submission" date="2018-07" db="EMBL/GenBank/DDBJ databases">
        <authorList>
            <consortium name="GenomeTrakr network: Whole genome sequencing for foodborne pathogen traceback"/>
        </authorList>
    </citation>
    <scope>NUCLEOTIDE SEQUENCE</scope>
    <source>
        <strain evidence="3">AZ-TG74568</strain>
        <strain evidence="2">AZ-TG74784</strain>
        <strain evidence="14">FSIS11808940</strain>
        <strain evidence="8">FSIS11919908</strain>
        <strain evidence="11">FSIS1609251</strain>
        <strain evidence="17">FSIS21822075</strain>
        <strain evidence="15">HIY0183</strain>
    </source>
</reference>
<name>A0A2T8LWB1_SALAN</name>
<evidence type="ECO:0000313" key="9">
    <source>
        <dbReference type="EMBL" id="ECS2638022.1"/>
    </source>
</evidence>
<evidence type="ECO:0000313" key="13">
    <source>
        <dbReference type="EMBL" id="ECT3926290.1"/>
    </source>
</evidence>
<reference evidence="6" key="5">
    <citation type="submission" date="2018-12" db="EMBL/GenBank/DDBJ databases">
        <authorList>
            <person name="Ashton P.M."/>
            <person name="Dallman T."/>
            <person name="Nair S."/>
            <person name="De Pinna E."/>
            <person name="Peters T."/>
            <person name="Grant K."/>
        </authorList>
    </citation>
    <scope>NUCLEOTIDE SEQUENCE</scope>
    <source>
        <strain evidence="4">373208</strain>
        <strain evidence="6">579117</strain>
        <strain evidence="7">623198</strain>
    </source>
</reference>
<organism evidence="3">
    <name type="scientific">Salmonella anatum</name>
    <dbReference type="NCBI Taxonomy" id="58712"/>
    <lineage>
        <taxon>Bacteria</taxon>
        <taxon>Pseudomonadati</taxon>
        <taxon>Pseudomonadota</taxon>
        <taxon>Gammaproteobacteria</taxon>
        <taxon>Enterobacterales</taxon>
        <taxon>Enterobacteriaceae</taxon>
        <taxon>Salmonella</taxon>
    </lineage>
</organism>
<reference evidence="1" key="7">
    <citation type="submission" date="2019-07" db="EMBL/GenBank/DDBJ databases">
        <authorList>
            <consortium name="NARMS: The National Antimicrobial Resistance Monitoring System"/>
        </authorList>
    </citation>
    <scope>NUCLEOTIDE SEQUENCE</scope>
    <source>
        <strain evidence="12">FSIS11811949</strain>
        <strain evidence="18">FSIS11813686</strain>
        <strain evidence="5">FSIS11813694</strain>
        <strain evidence="13">FSIS11813894</strain>
        <strain evidence="1">FSIS11921149</strain>
        <strain evidence="9">FSIS1605746</strain>
    </source>
</reference>
<reference evidence="22 23" key="6">
    <citation type="journal article" date="2019" name="Appl. Environ. Microbiol.">
        <title>Clinically Unreported Salmonellosis Outbreak Detected via Comparative Genomic Analysis of Municipal Wastewater Salmonella Isolates.</title>
        <authorList>
            <person name="Diemert S."/>
            <person name="Yan T."/>
        </authorList>
    </citation>
    <scope>NUCLEOTIDE SEQUENCE [LARGE SCALE GENOMIC DNA]</scope>
    <source>
        <strain evidence="22 23">HIY0183</strain>
    </source>
</reference>
<proteinExistence type="predicted"/>
<evidence type="ECO:0000313" key="2">
    <source>
        <dbReference type="EMBL" id="EBV5960691.1"/>
    </source>
</evidence>
<dbReference type="EMBL" id="AAHFSU010000013">
    <property type="protein sequence ID" value="EBV5960691.1"/>
    <property type="molecule type" value="Genomic_DNA"/>
</dbReference>
<evidence type="ECO:0000313" key="16">
    <source>
        <dbReference type="EMBL" id="ECU7857243.1"/>
    </source>
</evidence>
<dbReference type="EMBL" id="AAKOYA010000002">
    <property type="protein sequence ID" value="ECU1185679.1"/>
    <property type="molecule type" value="Genomic_DNA"/>
</dbReference>
<dbReference type="EMBL" id="AAKLVW010000038">
    <property type="protein sequence ID" value="ECT1478847.1"/>
    <property type="molecule type" value="Genomic_DNA"/>
</dbReference>
<evidence type="ECO:0000313" key="4">
    <source>
        <dbReference type="EMBL" id="EBX5017706.1"/>
    </source>
</evidence>
<dbReference type="RefSeq" id="WP_023243353.1">
    <property type="nucleotide sequence ID" value="NZ_CALPAM010000002.1"/>
</dbReference>
<evidence type="ECO:0000313" key="19">
    <source>
        <dbReference type="EMBL" id="HAB3943717.1"/>
    </source>
</evidence>
<reference evidence="10" key="4">
    <citation type="submission" date="2018-07" db="EMBL/GenBank/DDBJ databases">
        <authorList>
            <consortium name="PulseNet: The National Subtyping Network for Foodborne Disease Surveillance"/>
            <person name="Tarr C.L."/>
            <person name="Trees E."/>
            <person name="Katz L.S."/>
            <person name="Carleton-Romer H.A."/>
            <person name="Stroika S."/>
            <person name="Kucerova Z."/>
            <person name="Roache K.F."/>
            <person name="Sabol A.L."/>
            <person name="Besser J."/>
            <person name="Gerner-Smidt P."/>
        </authorList>
    </citation>
    <scope>NUCLEOTIDE SEQUENCE</scope>
    <source>
        <strain evidence="10">PNUSAS001766</strain>
    </source>
</reference>
<accession>A0A2T8LWB1</accession>